<dbReference type="GO" id="GO:0005886">
    <property type="term" value="C:plasma membrane"/>
    <property type="evidence" value="ECO:0007669"/>
    <property type="project" value="TreeGrafter"/>
</dbReference>
<dbReference type="PANTHER" id="PTHR30071:SF1">
    <property type="entry name" value="CYTOCHROME B_B6 PROTEIN-RELATED"/>
    <property type="match status" value="1"/>
</dbReference>
<dbReference type="GO" id="GO:0009535">
    <property type="term" value="C:chloroplast thylakoid membrane"/>
    <property type="evidence" value="ECO:0007669"/>
    <property type="project" value="UniProtKB-SubCell"/>
</dbReference>
<feature type="transmembrane region" description="Helical" evidence="6">
    <location>
        <begin position="138"/>
        <end position="165"/>
    </location>
</feature>
<dbReference type="EMBL" id="MN604403">
    <property type="protein sequence ID" value="QNH82555.1"/>
    <property type="molecule type" value="Genomic_DNA"/>
</dbReference>
<dbReference type="AlphaFoldDB" id="A0A7G7XQ64"/>
<protein>
    <recommendedName>
        <fullName evidence="6">Cytochrome c biogenesis protein CcsA</fullName>
    </recommendedName>
</protein>
<dbReference type="GO" id="GO:0017004">
    <property type="term" value="P:cytochrome complex assembly"/>
    <property type="evidence" value="ECO:0007669"/>
    <property type="project" value="UniProtKB-UniRule"/>
</dbReference>
<evidence type="ECO:0000259" key="7">
    <source>
        <dbReference type="Pfam" id="PF01578"/>
    </source>
</evidence>
<dbReference type="InterPro" id="IPR045062">
    <property type="entry name" value="Cyt_c_biogenesis_CcsA/CcmC"/>
</dbReference>
<organism evidence="8">
    <name type="scientific">Distemonanthus benthamianus</name>
    <dbReference type="NCBI Taxonomy" id="162759"/>
    <lineage>
        <taxon>Eukaryota</taxon>
        <taxon>Viridiplantae</taxon>
        <taxon>Streptophyta</taxon>
        <taxon>Embryophyta</taxon>
        <taxon>Tracheophyta</taxon>
        <taxon>Spermatophyta</taxon>
        <taxon>Magnoliopsida</taxon>
        <taxon>eudicotyledons</taxon>
        <taxon>Gunneridae</taxon>
        <taxon>Pentapetalae</taxon>
        <taxon>rosids</taxon>
        <taxon>fabids</taxon>
        <taxon>Fabales</taxon>
        <taxon>Fabaceae</taxon>
        <taxon>Dialioideae</taxon>
        <taxon>Distemonanthus</taxon>
    </lineage>
</organism>
<comment type="function">
    <text evidence="6">Required during biogenesis of c-type cytochromes (cytochrome c6 and cytochrome f) at the step of heme attachment.</text>
</comment>
<feature type="transmembrane region" description="Helical" evidence="6">
    <location>
        <begin position="74"/>
        <end position="91"/>
    </location>
</feature>
<feature type="transmembrane region" description="Helical" evidence="6">
    <location>
        <begin position="261"/>
        <end position="277"/>
    </location>
</feature>
<accession>A0A7G7XQ64</accession>
<keyword evidence="8" id="KW-0150">Chloroplast</keyword>
<evidence type="ECO:0000256" key="3">
    <source>
        <dbReference type="ARBA" id="ARBA00022748"/>
    </source>
</evidence>
<dbReference type="HAMAP" id="MF_01391">
    <property type="entry name" value="CytC_CcsA"/>
    <property type="match status" value="1"/>
</dbReference>
<evidence type="ECO:0000256" key="2">
    <source>
        <dbReference type="ARBA" id="ARBA00022692"/>
    </source>
</evidence>
<keyword evidence="8" id="KW-0934">Plastid</keyword>
<geneLocation type="chloroplast" evidence="8"/>
<dbReference type="Pfam" id="PF01578">
    <property type="entry name" value="Cytochrom_C_asm"/>
    <property type="match status" value="1"/>
</dbReference>
<keyword evidence="3 6" id="KW-0201">Cytochrome c-type biogenesis</keyword>
<comment type="subunit">
    <text evidence="6">May interact with Ccs1.</text>
</comment>
<gene>
    <name evidence="6 8" type="primary">ccsA</name>
</gene>
<keyword evidence="2 6" id="KW-0812">Transmembrane</keyword>
<keyword evidence="6" id="KW-0793">Thylakoid</keyword>
<dbReference type="InterPro" id="IPR017562">
    <property type="entry name" value="Cyt_c_biogenesis_CcsA"/>
</dbReference>
<feature type="domain" description="Cytochrome c assembly protein" evidence="7">
    <location>
        <begin position="68"/>
        <end position="313"/>
    </location>
</feature>
<keyword evidence="4 6" id="KW-1133">Transmembrane helix</keyword>
<feature type="transmembrane region" description="Helical" evidence="6">
    <location>
        <begin position="223"/>
        <end position="246"/>
    </location>
</feature>
<proteinExistence type="inferred from homology"/>
<evidence type="ECO:0000256" key="1">
    <source>
        <dbReference type="ARBA" id="ARBA00004141"/>
    </source>
</evidence>
<evidence type="ECO:0000256" key="6">
    <source>
        <dbReference type="HAMAP-Rule" id="MF_01391"/>
    </source>
</evidence>
<dbReference type="InterPro" id="IPR002541">
    <property type="entry name" value="Cyt_c_assembly"/>
</dbReference>
<dbReference type="GeneID" id="60457200"/>
<evidence type="ECO:0000256" key="4">
    <source>
        <dbReference type="ARBA" id="ARBA00022989"/>
    </source>
</evidence>
<evidence type="ECO:0000313" key="8">
    <source>
        <dbReference type="EMBL" id="QNH82555.1"/>
    </source>
</evidence>
<feature type="transmembrane region" description="Helical" evidence="6">
    <location>
        <begin position="289"/>
        <end position="312"/>
    </location>
</feature>
<sequence>MIFSTLEHILTHISFSVVLIVIAINLITLLVNEIVGLCNSSEKGLIVTFFCITGFLFTRWIFSGHLPLSDLYESLIFLSWGFSIFHMVPCFKKHKNYLSTITAPSAIFTQGFATSGLLTQMHQSAIVVPALKSHWLMMHVSMMVLGYAALLCGSLLSVALLVITLRKVIKIIGKNNHFYFLTDSFAFAKIKYMNERNNVLRNTSFLSSRNYYRSQFIQQLDRWSYRIISLGFMFLTIGILSGAVWANEAWGSYWNWDPKETWAFITWTIFAIFLHTRKNKKLEGVNSSIVASMGFLIIWICYFGINLLGIGLHSYGSFTSN</sequence>
<keyword evidence="5 6" id="KW-0472">Membrane</keyword>
<comment type="subcellular location">
    <subcellularLocation>
        <location evidence="1">Membrane</location>
        <topology evidence="1">Multi-pass membrane protein</topology>
    </subcellularLocation>
    <subcellularLocation>
        <location evidence="6">Plastid</location>
        <location evidence="6">Chloroplast thylakoid membrane</location>
        <topology evidence="6">Multi-pass membrane protein</topology>
    </subcellularLocation>
</comment>
<feature type="transmembrane region" description="Helical" evidence="6">
    <location>
        <begin position="98"/>
        <end position="118"/>
    </location>
</feature>
<dbReference type="PANTHER" id="PTHR30071">
    <property type="entry name" value="HEME EXPORTER PROTEIN C"/>
    <property type="match status" value="1"/>
</dbReference>
<feature type="transmembrane region" description="Helical" evidence="6">
    <location>
        <begin position="12"/>
        <end position="32"/>
    </location>
</feature>
<name>A0A7G7XQ64_9FABA</name>
<feature type="transmembrane region" description="Helical" evidence="6">
    <location>
        <begin position="44"/>
        <end position="62"/>
    </location>
</feature>
<dbReference type="RefSeq" id="YP_009972454.1">
    <property type="nucleotide sequence ID" value="NC_051954.1"/>
</dbReference>
<reference evidence="8" key="1">
    <citation type="submission" date="2019-10" db="EMBL/GenBank/DDBJ databases">
        <authorList>
            <person name="Demenou B."/>
            <person name="Migliore J."/>
            <person name="Hardy O.J."/>
        </authorList>
    </citation>
    <scope>NUCLEOTIDE SEQUENCE</scope>
</reference>
<dbReference type="GO" id="GO:0020037">
    <property type="term" value="F:heme binding"/>
    <property type="evidence" value="ECO:0007669"/>
    <property type="project" value="InterPro"/>
</dbReference>
<reference evidence="8" key="2">
    <citation type="journal article" date="2020" name="Mol. Phylogenet. Evol.">
        <title>Plastome phylogeography in two African rain forest legume trees reveals that Dahomey Gap populations originate from the Cameroon volcanic line.</title>
        <authorList>
            <person name="Demenou B.B."/>
            <person name="Migliore J."/>
            <person name="Heuertz M."/>
            <person name="Monthe F.K."/>
            <person name="Ojeda D.I."/>
            <person name="Wieringa J.J."/>
            <person name="Dauby G."/>
            <person name="Albreht L."/>
            <person name="Boom A."/>
            <person name="Hardy O.J."/>
        </authorList>
    </citation>
    <scope>NUCLEOTIDE SEQUENCE</scope>
</reference>
<comment type="similarity">
    <text evidence="6">Belongs to the CcmF/CycK/Ccl1/NrfE/CcsA family.</text>
</comment>
<evidence type="ECO:0000256" key="5">
    <source>
        <dbReference type="ARBA" id="ARBA00023136"/>
    </source>
</evidence>
<dbReference type="NCBIfam" id="TIGR03144">
    <property type="entry name" value="cytochr_II_ccsB"/>
    <property type="match status" value="1"/>
</dbReference>